<evidence type="ECO:0000256" key="2">
    <source>
        <dbReference type="SAM" id="Phobius"/>
    </source>
</evidence>
<keyword evidence="2" id="KW-0472">Membrane</keyword>
<name>A0A2M4DE59_ANODA</name>
<sequence>MLARKPCFSFFSGDFSFITVVAFFVSACEAVVTEDTLSGSAVFVLLACSFVFFRSSFTPLLPSSSAVTAAAGVVVVVVVVDSTFEVPSLDLATFFTIRITFFTFFGAPAGAGVSGAGAGDFCLVSTGVVTLFVTSAVAVSFTGETPFTSFSSFGGVNLDEGKLFGRAILLNMPPVLPLDDEVASPWTLFGVPAAFVVDGSSPATSPTEGPPFRFTEVTGGSSTGVGTSVPGV</sequence>
<organism evidence="3">
    <name type="scientific">Anopheles darlingi</name>
    <name type="common">Mosquito</name>
    <dbReference type="NCBI Taxonomy" id="43151"/>
    <lineage>
        <taxon>Eukaryota</taxon>
        <taxon>Metazoa</taxon>
        <taxon>Ecdysozoa</taxon>
        <taxon>Arthropoda</taxon>
        <taxon>Hexapoda</taxon>
        <taxon>Insecta</taxon>
        <taxon>Pterygota</taxon>
        <taxon>Neoptera</taxon>
        <taxon>Endopterygota</taxon>
        <taxon>Diptera</taxon>
        <taxon>Nematocera</taxon>
        <taxon>Culicoidea</taxon>
        <taxon>Culicidae</taxon>
        <taxon>Anophelinae</taxon>
        <taxon>Anopheles</taxon>
    </lineage>
</organism>
<feature type="region of interest" description="Disordered" evidence="1">
    <location>
        <begin position="200"/>
        <end position="232"/>
    </location>
</feature>
<evidence type="ECO:0000313" key="3">
    <source>
        <dbReference type="EMBL" id="MBW75789.1"/>
    </source>
</evidence>
<feature type="transmembrane region" description="Helical" evidence="2">
    <location>
        <begin position="121"/>
        <end position="141"/>
    </location>
</feature>
<reference evidence="3" key="1">
    <citation type="submission" date="2018-01" db="EMBL/GenBank/DDBJ databases">
        <title>An insight into the sialome of Amazonian anophelines.</title>
        <authorList>
            <person name="Ribeiro J.M."/>
            <person name="Scarpassa V."/>
            <person name="Calvo E."/>
        </authorList>
    </citation>
    <scope>NUCLEOTIDE SEQUENCE</scope>
</reference>
<proteinExistence type="predicted"/>
<dbReference type="PROSITE" id="PS51257">
    <property type="entry name" value="PROKAR_LIPOPROTEIN"/>
    <property type="match status" value="1"/>
</dbReference>
<protein>
    <submittedName>
        <fullName evidence="3">Uncharacterized protein</fullName>
    </submittedName>
</protein>
<accession>A0A2M4DE59</accession>
<feature type="transmembrane region" description="Helical" evidence="2">
    <location>
        <begin position="60"/>
        <end position="80"/>
    </location>
</feature>
<evidence type="ECO:0000256" key="1">
    <source>
        <dbReference type="SAM" id="MobiDB-lite"/>
    </source>
</evidence>
<keyword evidence="2" id="KW-1133">Transmembrane helix</keyword>
<dbReference type="EMBL" id="GGFL01011611">
    <property type="protein sequence ID" value="MBW75789.1"/>
    <property type="molecule type" value="Transcribed_RNA"/>
</dbReference>
<dbReference type="AlphaFoldDB" id="A0A2M4DE59"/>
<feature type="transmembrane region" description="Helical" evidence="2">
    <location>
        <begin position="92"/>
        <end position="114"/>
    </location>
</feature>
<feature type="compositionally biased region" description="Low complexity" evidence="1">
    <location>
        <begin position="217"/>
        <end position="232"/>
    </location>
</feature>
<feature type="transmembrane region" description="Helical" evidence="2">
    <location>
        <begin position="7"/>
        <end position="25"/>
    </location>
</feature>
<keyword evidence="2" id="KW-0812">Transmembrane</keyword>
<feature type="transmembrane region" description="Helical" evidence="2">
    <location>
        <begin position="37"/>
        <end position="53"/>
    </location>
</feature>